<dbReference type="InterPro" id="IPR010288">
    <property type="entry name" value="EcsB_ABC"/>
</dbReference>
<feature type="transmembrane region" description="Helical" evidence="1">
    <location>
        <begin position="168"/>
        <end position="186"/>
    </location>
</feature>
<proteinExistence type="predicted"/>
<dbReference type="EMBL" id="CP054705">
    <property type="protein sequence ID" value="QQK77390.1"/>
    <property type="molecule type" value="Genomic_DNA"/>
</dbReference>
<evidence type="ECO:0000313" key="3">
    <source>
        <dbReference type="Proteomes" id="UP000595823"/>
    </source>
</evidence>
<protein>
    <submittedName>
        <fullName evidence="2">ABC transporter permease</fullName>
    </submittedName>
</protein>
<keyword evidence="1" id="KW-0812">Transmembrane</keyword>
<organism evidence="2 3">
    <name type="scientific">Salicibibacter cibarius</name>
    <dbReference type="NCBI Taxonomy" id="2743000"/>
    <lineage>
        <taxon>Bacteria</taxon>
        <taxon>Bacillati</taxon>
        <taxon>Bacillota</taxon>
        <taxon>Bacilli</taxon>
        <taxon>Bacillales</taxon>
        <taxon>Bacillaceae</taxon>
        <taxon>Salicibibacter</taxon>
    </lineage>
</organism>
<dbReference type="GO" id="GO:0016020">
    <property type="term" value="C:membrane"/>
    <property type="evidence" value="ECO:0007669"/>
    <property type="project" value="InterPro"/>
</dbReference>
<dbReference type="Proteomes" id="UP000595823">
    <property type="component" value="Chromosome"/>
</dbReference>
<dbReference type="RefSeq" id="WP_200124640.1">
    <property type="nucleotide sequence ID" value="NZ_CP054705.1"/>
</dbReference>
<keyword evidence="1" id="KW-1133">Transmembrane helix</keyword>
<feature type="transmembrane region" description="Helical" evidence="1">
    <location>
        <begin position="7"/>
        <end position="27"/>
    </location>
</feature>
<name>A0A7T7CCY2_9BACI</name>
<dbReference type="AlphaFoldDB" id="A0A7T7CCY2"/>
<dbReference type="PIRSF" id="PIRSF037259">
    <property type="entry name" value="EcsB_ABC"/>
    <property type="match status" value="1"/>
</dbReference>
<evidence type="ECO:0000256" key="1">
    <source>
        <dbReference type="SAM" id="Phobius"/>
    </source>
</evidence>
<keyword evidence="1" id="KW-0472">Membrane</keyword>
<dbReference type="KEGG" id="scia:HUG15_18580"/>
<gene>
    <name evidence="2" type="ORF">HUG15_18580</name>
</gene>
<feature type="transmembrane region" description="Helical" evidence="1">
    <location>
        <begin position="322"/>
        <end position="344"/>
    </location>
</feature>
<feature type="transmembrane region" description="Helical" evidence="1">
    <location>
        <begin position="350"/>
        <end position="368"/>
    </location>
</feature>
<feature type="transmembrane region" description="Helical" evidence="1">
    <location>
        <begin position="145"/>
        <end position="162"/>
    </location>
</feature>
<keyword evidence="3" id="KW-1185">Reference proteome</keyword>
<reference evidence="2 3" key="1">
    <citation type="submission" date="2020-06" db="EMBL/GenBank/DDBJ databases">
        <title>Genomic analysis of Salicibibacter sp. NKC5-3.</title>
        <authorList>
            <person name="Oh Y.J."/>
        </authorList>
    </citation>
    <scope>NUCLEOTIDE SEQUENCE [LARGE SCALE GENOMIC DNA]</scope>
    <source>
        <strain evidence="2 3">NKC5-3</strain>
    </source>
</reference>
<evidence type="ECO:0000313" key="2">
    <source>
        <dbReference type="EMBL" id="QQK77390.1"/>
    </source>
</evidence>
<feature type="transmembrane region" description="Helical" evidence="1">
    <location>
        <begin position="284"/>
        <end position="301"/>
    </location>
</feature>
<feature type="transmembrane region" description="Helical" evidence="1">
    <location>
        <begin position="260"/>
        <end position="278"/>
    </location>
</feature>
<feature type="transmembrane region" description="Helical" evidence="1">
    <location>
        <begin position="112"/>
        <end position="133"/>
    </location>
</feature>
<dbReference type="Pfam" id="PF05975">
    <property type="entry name" value="EcsB"/>
    <property type="match status" value="1"/>
</dbReference>
<feature type="transmembrane region" description="Helical" evidence="1">
    <location>
        <begin position="33"/>
        <end position="53"/>
    </location>
</feature>
<feature type="transmembrane region" description="Helical" evidence="1">
    <location>
        <begin position="84"/>
        <end position="106"/>
    </location>
</feature>
<accession>A0A7T7CCY2</accession>
<sequence>MFRYYSIIGANVFYFFLIIGSIFIYYFNLLLQWIPPQLSVEVIVSLFVTYILIRTKVRTFVKRADIPFLLPLEWRLKNYFIKSLMYSFVIDVIKLVSFLTVFLSLFLHATNINLLFLFFIVGVAAYNILMKWIEQWLDNHHVQLVLHRLNRFFLLYLMFYFLLENDWVYVLALMSINVVYLIYFTGKKRKLNWQWLIDEEESALVRNYKFINFFIDVPNLKRSFRRRRLLTMILKICIPYRQSNTFVYLYSQLFVRYNDYFYLYLRLTVIGIFVNYVIPTSGWVFNLLILFMTGFQVIPLQHEMKQNVTLYPISKSQIKDSFLKFVLVMLYAQFFILYVATFMLTSTANVFNLIIGSVFVYVFVYFFVSKRVNVSGNASKK</sequence>